<keyword evidence="11" id="KW-0732">Signal</keyword>
<keyword evidence="5" id="KW-0999">Mitochondrion inner membrane</keyword>
<dbReference type="PANTHER" id="PTHR15336:SF0">
    <property type="entry name" value="CYTOCHROME B-C1 COMPLEX SUBUNIT 6, MITOCHONDRIAL"/>
    <property type="match status" value="1"/>
</dbReference>
<comment type="similarity">
    <text evidence="2">Belongs to the UQCRH/QCR6 family.</text>
</comment>
<feature type="compositionally biased region" description="Acidic residues" evidence="10">
    <location>
        <begin position="26"/>
        <end position="48"/>
    </location>
</feature>
<keyword evidence="6" id="KW-0249">Electron transport</keyword>
<keyword evidence="9" id="KW-1015">Disulfide bond</keyword>
<evidence type="ECO:0000256" key="7">
    <source>
        <dbReference type="ARBA" id="ARBA00023128"/>
    </source>
</evidence>
<dbReference type="GO" id="GO:0006122">
    <property type="term" value="P:mitochondrial electron transport, ubiquinol to cytochrome c"/>
    <property type="evidence" value="ECO:0007669"/>
    <property type="project" value="InterPro"/>
</dbReference>
<dbReference type="GO" id="GO:0005743">
    <property type="term" value="C:mitochondrial inner membrane"/>
    <property type="evidence" value="ECO:0007669"/>
    <property type="project" value="UniProtKB-SubCell"/>
</dbReference>
<proteinExistence type="inferred from homology"/>
<dbReference type="SUPFAM" id="SSF81531">
    <property type="entry name" value="Non-heme 11 kDa protein of cytochrome bc1 complex (Ubiquinol-cytochrome c reductase)"/>
    <property type="match status" value="1"/>
</dbReference>
<evidence type="ECO:0000256" key="8">
    <source>
        <dbReference type="ARBA" id="ARBA00023136"/>
    </source>
</evidence>
<sequence>MSLSSLFSSVFSVVHADAPEEKEAQEPQEESQGEEPQAEEEEEEEPEDPLPALQEECEQSAKCAPLTQHFAHCEEKVNAGQGYKGEDCVEEFYHLMHCVNGCVAPKLFAKLK</sequence>
<dbReference type="InterPro" id="IPR003422">
    <property type="entry name" value="Cyt_b-c1_6"/>
</dbReference>
<name>A0A371DAM8_9APHY</name>
<evidence type="ECO:0000256" key="11">
    <source>
        <dbReference type="SAM" id="SignalP"/>
    </source>
</evidence>
<evidence type="ECO:0000259" key="12">
    <source>
        <dbReference type="Pfam" id="PF02320"/>
    </source>
</evidence>
<protein>
    <submittedName>
        <fullName evidence="13">Non-heme 11 kDa protein of cytochrome bc1 complex</fullName>
    </submittedName>
</protein>
<keyword evidence="3" id="KW-0813">Transport</keyword>
<reference evidence="13 14" key="1">
    <citation type="journal article" date="2018" name="Biotechnol. Biofuels">
        <title>Integrative visual omics of the white-rot fungus Polyporus brumalis exposes the biotechnological potential of its oxidative enzymes for delignifying raw plant biomass.</title>
        <authorList>
            <person name="Miyauchi S."/>
            <person name="Rancon A."/>
            <person name="Drula E."/>
            <person name="Hage H."/>
            <person name="Chaduli D."/>
            <person name="Favel A."/>
            <person name="Grisel S."/>
            <person name="Henrissat B."/>
            <person name="Herpoel-Gimbert I."/>
            <person name="Ruiz-Duenas F.J."/>
            <person name="Chevret D."/>
            <person name="Hainaut M."/>
            <person name="Lin J."/>
            <person name="Wang M."/>
            <person name="Pangilinan J."/>
            <person name="Lipzen A."/>
            <person name="Lesage-Meessen L."/>
            <person name="Navarro D."/>
            <person name="Riley R."/>
            <person name="Grigoriev I.V."/>
            <person name="Zhou S."/>
            <person name="Raouche S."/>
            <person name="Rosso M.N."/>
        </authorList>
    </citation>
    <scope>NUCLEOTIDE SEQUENCE [LARGE SCALE GENOMIC DNA]</scope>
    <source>
        <strain evidence="13 14">BRFM 1820</strain>
    </source>
</reference>
<evidence type="ECO:0000256" key="6">
    <source>
        <dbReference type="ARBA" id="ARBA00022982"/>
    </source>
</evidence>
<evidence type="ECO:0000313" key="13">
    <source>
        <dbReference type="EMBL" id="RDX49588.1"/>
    </source>
</evidence>
<accession>A0A371DAM8</accession>
<dbReference type="InterPro" id="IPR023184">
    <property type="entry name" value="Ubol_cytC_Rdtase_hinge_dom"/>
</dbReference>
<evidence type="ECO:0000256" key="10">
    <source>
        <dbReference type="SAM" id="MobiDB-lite"/>
    </source>
</evidence>
<keyword evidence="8" id="KW-0472">Membrane</keyword>
<evidence type="ECO:0000256" key="5">
    <source>
        <dbReference type="ARBA" id="ARBA00022792"/>
    </source>
</evidence>
<dbReference type="FunFam" id="1.10.287.20:FF:000001">
    <property type="entry name" value="Cytochrome b-c1 complex subunit 6"/>
    <property type="match status" value="1"/>
</dbReference>
<feature type="chain" id="PRO_5017075658" evidence="11">
    <location>
        <begin position="17"/>
        <end position="112"/>
    </location>
</feature>
<evidence type="ECO:0000256" key="3">
    <source>
        <dbReference type="ARBA" id="ARBA00022448"/>
    </source>
</evidence>
<dbReference type="Proteomes" id="UP000256964">
    <property type="component" value="Unassembled WGS sequence"/>
</dbReference>
<keyword evidence="4" id="KW-0679">Respiratory chain</keyword>
<keyword evidence="7" id="KW-0496">Mitochondrion</keyword>
<dbReference type="Gene3D" id="1.10.287.20">
    <property type="entry name" value="Ubiquinol-cytochrome C reductase hinge domain"/>
    <property type="match status" value="1"/>
</dbReference>
<evidence type="ECO:0000313" key="14">
    <source>
        <dbReference type="Proteomes" id="UP000256964"/>
    </source>
</evidence>
<dbReference type="STRING" id="139420.A0A371DAM8"/>
<dbReference type="AlphaFoldDB" id="A0A371DAM8"/>
<dbReference type="EMBL" id="KZ857404">
    <property type="protein sequence ID" value="RDX49588.1"/>
    <property type="molecule type" value="Genomic_DNA"/>
</dbReference>
<dbReference type="InterPro" id="IPR036811">
    <property type="entry name" value="Ubol_cytC_Rdtase_hinge_dom_sf"/>
</dbReference>
<dbReference type="Pfam" id="PF02320">
    <property type="entry name" value="UCR_hinge"/>
    <property type="match status" value="1"/>
</dbReference>
<dbReference type="PANTHER" id="PTHR15336">
    <property type="entry name" value="UBIQUINOL-CYTOCHROME C REDUCTASE COMPLEX 7.8 KDA PROTEIN"/>
    <property type="match status" value="1"/>
</dbReference>
<organism evidence="13 14">
    <name type="scientific">Lentinus brumalis</name>
    <dbReference type="NCBI Taxonomy" id="2498619"/>
    <lineage>
        <taxon>Eukaryota</taxon>
        <taxon>Fungi</taxon>
        <taxon>Dikarya</taxon>
        <taxon>Basidiomycota</taxon>
        <taxon>Agaricomycotina</taxon>
        <taxon>Agaricomycetes</taxon>
        <taxon>Polyporales</taxon>
        <taxon>Polyporaceae</taxon>
        <taxon>Lentinus</taxon>
    </lineage>
</organism>
<feature type="region of interest" description="Disordered" evidence="10">
    <location>
        <begin position="14"/>
        <end position="55"/>
    </location>
</feature>
<feature type="domain" description="Ubiquinol-cytochrome C reductase hinge" evidence="12">
    <location>
        <begin position="48"/>
        <end position="112"/>
    </location>
</feature>
<dbReference type="OrthoDB" id="405848at2759"/>
<evidence type="ECO:0000256" key="1">
    <source>
        <dbReference type="ARBA" id="ARBA00004137"/>
    </source>
</evidence>
<keyword evidence="14" id="KW-1185">Reference proteome</keyword>
<feature type="signal peptide" evidence="11">
    <location>
        <begin position="1"/>
        <end position="16"/>
    </location>
</feature>
<comment type="subcellular location">
    <subcellularLocation>
        <location evidence="1">Mitochondrion inner membrane</location>
        <topology evidence="1">Peripheral membrane protein</topology>
        <orientation evidence="1">Intermembrane side</orientation>
    </subcellularLocation>
</comment>
<evidence type="ECO:0000256" key="9">
    <source>
        <dbReference type="ARBA" id="ARBA00023157"/>
    </source>
</evidence>
<gene>
    <name evidence="13" type="ORF">OH76DRAFT_1403480</name>
</gene>
<evidence type="ECO:0000256" key="2">
    <source>
        <dbReference type="ARBA" id="ARBA00006498"/>
    </source>
</evidence>
<evidence type="ECO:0000256" key="4">
    <source>
        <dbReference type="ARBA" id="ARBA00022660"/>
    </source>
</evidence>